<dbReference type="InterPro" id="IPR009057">
    <property type="entry name" value="Homeodomain-like_sf"/>
</dbReference>
<dbReference type="InterPro" id="IPR032675">
    <property type="entry name" value="LRR_dom_sf"/>
</dbReference>
<protein>
    <submittedName>
        <fullName evidence="10">Sin component scaffold protein cdc11</fullName>
    </submittedName>
</protein>
<dbReference type="Gene3D" id="3.80.10.10">
    <property type="entry name" value="Ribonuclease Inhibitor"/>
    <property type="match status" value="3"/>
</dbReference>
<dbReference type="InterPro" id="IPR052574">
    <property type="entry name" value="CDIRP"/>
</dbReference>
<dbReference type="SUPFAM" id="SSF52047">
    <property type="entry name" value="RNI-like"/>
    <property type="match status" value="1"/>
</dbReference>
<dbReference type="GO" id="GO:0061499">
    <property type="term" value="C:outer plaque of mitotic spindle pole body"/>
    <property type="evidence" value="ECO:0007669"/>
    <property type="project" value="TreeGrafter"/>
</dbReference>
<accession>A0A1Q3E1B1</accession>
<dbReference type="GO" id="GO:0003677">
    <property type="term" value="F:DNA binding"/>
    <property type="evidence" value="ECO:0007669"/>
    <property type="project" value="UniProtKB-UniRule"/>
</dbReference>
<comment type="caution">
    <text evidence="10">The sequence shown here is derived from an EMBL/GenBank/DDBJ whole genome shotgun (WGS) entry which is preliminary data.</text>
</comment>
<feature type="region of interest" description="Disordered" evidence="8">
    <location>
        <begin position="317"/>
        <end position="340"/>
    </location>
</feature>
<evidence type="ECO:0000256" key="8">
    <source>
        <dbReference type="SAM" id="MobiDB-lite"/>
    </source>
</evidence>
<feature type="compositionally biased region" description="Polar residues" evidence="8">
    <location>
        <begin position="644"/>
        <end position="660"/>
    </location>
</feature>
<feature type="compositionally biased region" description="Polar residues" evidence="8">
    <location>
        <begin position="67"/>
        <end position="84"/>
    </location>
</feature>
<dbReference type="PANTHER" id="PTHR47566">
    <property type="match status" value="1"/>
</dbReference>
<evidence type="ECO:0000256" key="7">
    <source>
        <dbReference type="PROSITE-ProRule" id="PRU00108"/>
    </source>
</evidence>
<dbReference type="PANTHER" id="PTHR47566:SF1">
    <property type="entry name" value="PROTEIN NUD1"/>
    <property type="match status" value="1"/>
</dbReference>
<feature type="region of interest" description="Disordered" evidence="8">
    <location>
        <begin position="488"/>
        <end position="553"/>
    </location>
</feature>
<feature type="region of interest" description="Disordered" evidence="8">
    <location>
        <begin position="64"/>
        <end position="90"/>
    </location>
</feature>
<evidence type="ECO:0000256" key="5">
    <source>
        <dbReference type="ARBA" id="ARBA00023155"/>
    </source>
</evidence>
<dbReference type="STRING" id="5353.A0A1Q3E1B1"/>
<feature type="compositionally biased region" description="Low complexity" evidence="8">
    <location>
        <begin position="1438"/>
        <end position="1459"/>
    </location>
</feature>
<evidence type="ECO:0000256" key="6">
    <source>
        <dbReference type="ARBA" id="ARBA00023242"/>
    </source>
</evidence>
<dbReference type="InterPro" id="IPR008422">
    <property type="entry name" value="KN_HD"/>
</dbReference>
<feature type="region of interest" description="Disordered" evidence="8">
    <location>
        <begin position="1636"/>
        <end position="1704"/>
    </location>
</feature>
<dbReference type="Pfam" id="PF05920">
    <property type="entry name" value="Homeobox_KN"/>
    <property type="match status" value="1"/>
</dbReference>
<feature type="region of interest" description="Disordered" evidence="8">
    <location>
        <begin position="1246"/>
        <end position="1315"/>
    </location>
</feature>
<proteinExistence type="inferred from homology"/>
<evidence type="ECO:0000256" key="4">
    <source>
        <dbReference type="ARBA" id="ARBA00023125"/>
    </source>
</evidence>
<reference evidence="10 11" key="1">
    <citation type="submission" date="2016-08" db="EMBL/GenBank/DDBJ databases">
        <authorList>
            <consortium name="Lentinula edodes genome sequencing consortium"/>
            <person name="Sakamoto Y."/>
            <person name="Nakade K."/>
            <person name="Sato S."/>
            <person name="Yoshida Y."/>
            <person name="Miyazaki K."/>
            <person name="Natsume S."/>
            <person name="Konno N."/>
        </authorList>
    </citation>
    <scope>NUCLEOTIDE SEQUENCE [LARGE SCALE GENOMIC DNA]</scope>
    <source>
        <strain evidence="10 11">NBRC 111202</strain>
    </source>
</reference>
<feature type="DNA-binding region" description="Homeobox" evidence="7">
    <location>
        <begin position="1465"/>
        <end position="1527"/>
    </location>
</feature>
<dbReference type="GO" id="GO:0035591">
    <property type="term" value="F:signaling adaptor activity"/>
    <property type="evidence" value="ECO:0007669"/>
    <property type="project" value="TreeGrafter"/>
</dbReference>
<feature type="region of interest" description="Disordered" evidence="8">
    <location>
        <begin position="1525"/>
        <end position="1553"/>
    </location>
</feature>
<feature type="compositionally biased region" description="Polar residues" evidence="8">
    <location>
        <begin position="1636"/>
        <end position="1665"/>
    </location>
</feature>
<dbReference type="SMART" id="SM00389">
    <property type="entry name" value="HOX"/>
    <property type="match status" value="1"/>
</dbReference>
<comment type="subcellular location">
    <subcellularLocation>
        <location evidence="7">Nucleus</location>
    </subcellularLocation>
</comment>
<feature type="compositionally biased region" description="Low complexity" evidence="8">
    <location>
        <begin position="1183"/>
        <end position="1195"/>
    </location>
</feature>
<dbReference type="SMART" id="SM00365">
    <property type="entry name" value="LRR_SD22"/>
    <property type="match status" value="5"/>
</dbReference>
<dbReference type="PROSITE" id="PS51450">
    <property type="entry name" value="LRR"/>
    <property type="match status" value="3"/>
</dbReference>
<feature type="region of interest" description="Disordered" evidence="8">
    <location>
        <begin position="1176"/>
        <end position="1230"/>
    </location>
</feature>
<dbReference type="Gene3D" id="1.10.10.60">
    <property type="entry name" value="Homeodomain-like"/>
    <property type="match status" value="1"/>
</dbReference>
<dbReference type="CDD" id="cd00086">
    <property type="entry name" value="homeodomain"/>
    <property type="match status" value="1"/>
</dbReference>
<evidence type="ECO:0000313" key="11">
    <source>
        <dbReference type="Proteomes" id="UP000188533"/>
    </source>
</evidence>
<feature type="compositionally biased region" description="Basic and acidic residues" evidence="8">
    <location>
        <begin position="1211"/>
        <end position="1220"/>
    </location>
</feature>
<feature type="compositionally biased region" description="Low complexity" evidence="8">
    <location>
        <begin position="318"/>
        <end position="332"/>
    </location>
</feature>
<dbReference type="InterPro" id="IPR001356">
    <property type="entry name" value="HD"/>
</dbReference>
<evidence type="ECO:0000259" key="9">
    <source>
        <dbReference type="PROSITE" id="PS50071"/>
    </source>
</evidence>
<dbReference type="SUPFAM" id="SSF46689">
    <property type="entry name" value="Homeodomain-like"/>
    <property type="match status" value="1"/>
</dbReference>
<feature type="compositionally biased region" description="Acidic residues" evidence="8">
    <location>
        <begin position="488"/>
        <end position="497"/>
    </location>
</feature>
<feature type="compositionally biased region" description="Basic residues" evidence="8">
    <location>
        <begin position="565"/>
        <end position="575"/>
    </location>
</feature>
<feature type="region of interest" description="Disordered" evidence="8">
    <location>
        <begin position="1"/>
        <end position="24"/>
    </location>
</feature>
<feature type="compositionally biased region" description="Low complexity" evidence="8">
    <location>
        <begin position="517"/>
        <end position="531"/>
    </location>
</feature>
<dbReference type="PROSITE" id="PS50071">
    <property type="entry name" value="HOMEOBOX_2"/>
    <property type="match status" value="1"/>
</dbReference>
<dbReference type="EMBL" id="BDGU01000051">
    <property type="protein sequence ID" value="GAW01035.1"/>
    <property type="molecule type" value="Genomic_DNA"/>
</dbReference>
<evidence type="ECO:0000256" key="3">
    <source>
        <dbReference type="ARBA" id="ARBA00022737"/>
    </source>
</evidence>
<gene>
    <name evidence="10" type="ORF">LENED_002604</name>
</gene>
<evidence type="ECO:0000256" key="1">
    <source>
        <dbReference type="ARBA" id="ARBA00005800"/>
    </source>
</evidence>
<feature type="compositionally biased region" description="Polar residues" evidence="8">
    <location>
        <begin position="1281"/>
        <end position="1294"/>
    </location>
</feature>
<feature type="compositionally biased region" description="Pro residues" evidence="8">
    <location>
        <begin position="1"/>
        <end position="19"/>
    </location>
</feature>
<keyword evidence="3" id="KW-0677">Repeat</keyword>
<dbReference type="GO" id="GO:0031028">
    <property type="term" value="P:septation initiation signaling"/>
    <property type="evidence" value="ECO:0007669"/>
    <property type="project" value="TreeGrafter"/>
</dbReference>
<dbReference type="GO" id="GO:1902412">
    <property type="term" value="P:regulation of mitotic cytokinesis"/>
    <property type="evidence" value="ECO:0007669"/>
    <property type="project" value="TreeGrafter"/>
</dbReference>
<keyword evidence="11" id="KW-1185">Reference proteome</keyword>
<keyword evidence="6 7" id="KW-0539">Nucleus</keyword>
<evidence type="ECO:0000313" key="10">
    <source>
        <dbReference type="EMBL" id="GAW01035.1"/>
    </source>
</evidence>
<dbReference type="InterPro" id="IPR001611">
    <property type="entry name" value="Leu-rich_rpt"/>
</dbReference>
<feature type="domain" description="Homeobox" evidence="9">
    <location>
        <begin position="1463"/>
        <end position="1526"/>
    </location>
</feature>
<dbReference type="GO" id="GO:0005634">
    <property type="term" value="C:nucleus"/>
    <property type="evidence" value="ECO:0007669"/>
    <property type="project" value="UniProtKB-SubCell"/>
</dbReference>
<dbReference type="Proteomes" id="UP000188533">
    <property type="component" value="Unassembled WGS sequence"/>
</dbReference>
<keyword evidence="2" id="KW-0433">Leucine-rich repeat</keyword>
<feature type="compositionally biased region" description="Polar residues" evidence="8">
    <location>
        <begin position="224"/>
        <end position="234"/>
    </location>
</feature>
<keyword evidence="4 7" id="KW-0238">DNA-binding</keyword>
<feature type="region of interest" description="Disordered" evidence="8">
    <location>
        <begin position="224"/>
        <end position="261"/>
    </location>
</feature>
<comment type="similarity">
    <text evidence="1">Belongs to the TALE/M-ATYP homeobox family.</text>
</comment>
<name>A0A1Q3E1B1_LENED</name>
<feature type="region of interest" description="Disordered" evidence="8">
    <location>
        <begin position="1425"/>
        <end position="1473"/>
    </location>
</feature>
<evidence type="ECO:0000256" key="2">
    <source>
        <dbReference type="ARBA" id="ARBA00022614"/>
    </source>
</evidence>
<dbReference type="GO" id="GO:0006355">
    <property type="term" value="P:regulation of DNA-templated transcription"/>
    <property type="evidence" value="ECO:0007669"/>
    <property type="project" value="InterPro"/>
</dbReference>
<reference evidence="10 11" key="2">
    <citation type="submission" date="2017-02" db="EMBL/GenBank/DDBJ databases">
        <title>A genome survey and senescence transcriptome analysis in Lentinula edodes.</title>
        <authorList>
            <person name="Sakamoto Y."/>
            <person name="Nakade K."/>
            <person name="Sato S."/>
            <person name="Yoshida Y."/>
            <person name="Miyazaki K."/>
            <person name="Natsume S."/>
            <person name="Konno N."/>
        </authorList>
    </citation>
    <scope>NUCLEOTIDE SEQUENCE [LARGE SCALE GENOMIC DNA]</scope>
    <source>
        <strain evidence="10 11">NBRC 111202</strain>
    </source>
</reference>
<organism evidence="10 11">
    <name type="scientific">Lentinula edodes</name>
    <name type="common">Shiitake mushroom</name>
    <name type="synonym">Lentinus edodes</name>
    <dbReference type="NCBI Taxonomy" id="5353"/>
    <lineage>
        <taxon>Eukaryota</taxon>
        <taxon>Fungi</taxon>
        <taxon>Dikarya</taxon>
        <taxon>Basidiomycota</taxon>
        <taxon>Agaricomycotina</taxon>
        <taxon>Agaricomycetes</taxon>
        <taxon>Agaricomycetidae</taxon>
        <taxon>Agaricales</taxon>
        <taxon>Marasmiineae</taxon>
        <taxon>Omphalotaceae</taxon>
        <taxon>Lentinula</taxon>
    </lineage>
</organism>
<sequence>MFEPPSPPQPSSPQRPPRSPGEDKIDEIMETDIPNMVSFDGRKPSVGCQFTFSAPRDVFLNLDNRPQAESTPGNPTVRTTNAPPSTDPPLRLFQFQYDTYTRDHLSAMVDSIAINPALGSGATNSPASLDQARNDYVGESRSLMQQIKQARDFSTISTVASAQERDTSDMDPIISPASSAPVAAGVRSSTKFRLQAATLMAQIKNDMKGSKRIFSGDSESYVTAAESTAPNLPRQSPRRSKPRLNPNLRKSTIRREEDDLAPHFSQISISSCRPQDIPQLPHIRISSESSMHDMAPSAPSSSSSRLLPLDNDLKRYVSSSTTSSGTTLTTSSVPSYVKHSGPAHIRTIAPSEVPPLDRLGNMMFDRVMMKWVKSSAPLDEDHSLLEEISEDPFGDIESLKDDSGPTVEDSTAALEEHVDLNHSELSLVEELSEIDDTEEMELTSFETDHPNSRLVHAMSDFITNDGAETSDSENDTVAHEPFNPIEYDSECEEDEQTNEQSRAQDDKEEDDDANGLIIAAPSMIPAISRSPGTPDRPISSPSSMRSAMKTPASVLKDVSVARYRTPQRKSKHRRSVSFSDGKRDGPIRGLNKNAEFDDVPGGSRIGFVPSVRSRRIANMLVALEDSDYNSEKSFSKTDREIQPLGTNPASTRFKGQSSSGLPRAFSKSQRHSEMDTGNATFLTDCSFGITHDRLVQVITDVEPFEPHWEELHSIDLSGKNLESVARLKEFLPHLDCLQLNSNLLSWLSGVPSTVRTLSVACNSLTGLTSYHHLLNLENLDISKNEVESLSQLSCLRHLRELKADWNKISNLEGLEHMDGLVKLSVQGNRIRSIDILQYQWTRLEMLNISENRLDHLIGLASLPSLIALNVDNNSLEMLIFDSPMPRLKILRASGNRLSLTKVDRLTKLENLSLRNQSGKGCKFSTRDTRDVKRLYLSGIALGGKRFLTESCYNLVYLELAACRLTSMPESLASLIPNVRVLNLNYNFLEDAKPLEGLTRLQKLTMIGSRLKGTKALIRLLQRMPEVEMLDFRMNPCTLGWYLPLLVKDVPGALQPSEDGRKGDKAASKSAWQDLDAKFRRGLPNDSYIGRLAYRGLVMQACQRIRMLDGIEVTEKERSKAEKLLEPMIDDPKSLGNELNSYNVAQLQFALADSKTHYINDSSSLLASPALMPTDLDYDSRRMSSSGTSTADTDSSIVSRAEKRPMTPSDSPEPKKSRPALDVDPSNWEIKSEDAKVQLPSIFTTFEDDNTLRPPANEFRRASLPTLTSDRIRHSPYPPPSLRQSYAPTTQSSLAAYTFPPSNPADDDKNRSKVSTDLSYSITAGYDSYPTPGLSTSSNYGSPSDFNPGAYPDADSNWHSSPSGIVRPNSTPGQLSAPAVKYDESLRHASFSAPTQAHMFAGSARISGHQDRRSFSAGIKTEWNFPNPDFLPPSVPQYTSSQMPPAPSSASRPSQSVSTSTLVDRPQRKRGKLPKETTDFLKAWLHRHSDHPYPSEEEKKQLCHATGLSMSQVSNWMINARRRILAPARPSTNPTTTAPFPPTGRSTSLSGLLDPLGRRASLPATTPDSLNLYHPMSLPSMPGGHSSDYIGSGRIHGLPQPRPHHHQMPGGNLDYPSTGGRNMNIYPNSMQQSYMNSSVPMSAPPSLSGNPFSTQGGNQSMYSNSAGYLHSPRLPALGQDQPHYFSDGTPPNNGSAPGSGYGTPQ</sequence>
<keyword evidence="5 7" id="KW-0371">Homeobox</keyword>
<feature type="region of interest" description="Disordered" evidence="8">
    <location>
        <begin position="633"/>
        <end position="673"/>
    </location>
</feature>
<feature type="region of interest" description="Disordered" evidence="8">
    <location>
        <begin position="565"/>
        <end position="595"/>
    </location>
</feature>
<dbReference type="SUPFAM" id="SSF52058">
    <property type="entry name" value="L domain-like"/>
    <property type="match status" value="1"/>
</dbReference>